<dbReference type="AlphaFoldDB" id="A0A5B7GE10"/>
<comment type="caution">
    <text evidence="1">The sequence shown here is derived from an EMBL/GenBank/DDBJ whole genome shotgun (WGS) entry which is preliminary data.</text>
</comment>
<gene>
    <name evidence="1" type="ORF">E2C01_049463</name>
</gene>
<name>A0A5B7GE10_PORTR</name>
<sequence length="102" mass="11654">MLDAVQKYSRTTIYSQPHGQAKTNLTVPVTSQNPSIVSEIGHQLCLNCMQVLLESSLKFMLQVLVVVKREAQWVYHQLQEEFGSDNVALLSRLPEYDRVLHL</sequence>
<organism evidence="1 2">
    <name type="scientific">Portunus trituberculatus</name>
    <name type="common">Swimming crab</name>
    <name type="synonym">Neptunus trituberculatus</name>
    <dbReference type="NCBI Taxonomy" id="210409"/>
    <lineage>
        <taxon>Eukaryota</taxon>
        <taxon>Metazoa</taxon>
        <taxon>Ecdysozoa</taxon>
        <taxon>Arthropoda</taxon>
        <taxon>Crustacea</taxon>
        <taxon>Multicrustacea</taxon>
        <taxon>Malacostraca</taxon>
        <taxon>Eumalacostraca</taxon>
        <taxon>Eucarida</taxon>
        <taxon>Decapoda</taxon>
        <taxon>Pleocyemata</taxon>
        <taxon>Brachyura</taxon>
        <taxon>Eubrachyura</taxon>
        <taxon>Portunoidea</taxon>
        <taxon>Portunidae</taxon>
        <taxon>Portuninae</taxon>
        <taxon>Portunus</taxon>
    </lineage>
</organism>
<evidence type="ECO:0000313" key="1">
    <source>
        <dbReference type="EMBL" id="MPC55523.1"/>
    </source>
</evidence>
<accession>A0A5B7GE10</accession>
<dbReference type="EMBL" id="VSRR010013256">
    <property type="protein sequence ID" value="MPC55523.1"/>
    <property type="molecule type" value="Genomic_DNA"/>
</dbReference>
<dbReference type="OrthoDB" id="6380531at2759"/>
<dbReference type="Proteomes" id="UP000324222">
    <property type="component" value="Unassembled WGS sequence"/>
</dbReference>
<reference evidence="1 2" key="1">
    <citation type="submission" date="2019-05" db="EMBL/GenBank/DDBJ databases">
        <title>Another draft genome of Portunus trituberculatus and its Hox gene families provides insights of decapod evolution.</title>
        <authorList>
            <person name="Jeong J.-H."/>
            <person name="Song I."/>
            <person name="Kim S."/>
            <person name="Choi T."/>
            <person name="Kim D."/>
            <person name="Ryu S."/>
            <person name="Kim W."/>
        </authorList>
    </citation>
    <scope>NUCLEOTIDE SEQUENCE [LARGE SCALE GENOMIC DNA]</scope>
    <source>
        <tissue evidence="1">Muscle</tissue>
    </source>
</reference>
<evidence type="ECO:0000313" key="2">
    <source>
        <dbReference type="Proteomes" id="UP000324222"/>
    </source>
</evidence>
<keyword evidence="2" id="KW-1185">Reference proteome</keyword>
<protein>
    <submittedName>
        <fullName evidence="1">Uncharacterized protein</fullName>
    </submittedName>
</protein>
<proteinExistence type="predicted"/>